<dbReference type="Gene3D" id="3.50.50.60">
    <property type="entry name" value="FAD/NAD(P)-binding domain"/>
    <property type="match status" value="1"/>
</dbReference>
<protein>
    <recommendedName>
        <fullName evidence="7">FAD-binding domain-containing protein</fullName>
    </recommendedName>
</protein>
<keyword evidence="5" id="KW-0560">Oxidoreductase</keyword>
<keyword evidence="2" id="KW-0285">Flavoprotein</keyword>
<dbReference type="SUPFAM" id="SSF51905">
    <property type="entry name" value="FAD/NAD(P)-binding domain"/>
    <property type="match status" value="1"/>
</dbReference>
<accession>A0A5B8MFS0</accession>
<dbReference type="EMBL" id="CP031035">
    <property type="protein sequence ID" value="QDZ19286.1"/>
    <property type="molecule type" value="Genomic_DNA"/>
</dbReference>
<evidence type="ECO:0000256" key="2">
    <source>
        <dbReference type="ARBA" id="ARBA00022630"/>
    </source>
</evidence>
<dbReference type="Pfam" id="PF01494">
    <property type="entry name" value="FAD_binding_3"/>
    <property type="match status" value="1"/>
</dbReference>
<comment type="cofactor">
    <cofactor evidence="1">
        <name>FAD</name>
        <dbReference type="ChEBI" id="CHEBI:57692"/>
    </cofactor>
</comment>
<evidence type="ECO:0000256" key="5">
    <source>
        <dbReference type="ARBA" id="ARBA00023002"/>
    </source>
</evidence>
<name>A0A5B8MFS0_9CHLO</name>
<dbReference type="GO" id="GO:0071949">
    <property type="term" value="F:FAD binding"/>
    <property type="evidence" value="ECO:0007669"/>
    <property type="project" value="InterPro"/>
</dbReference>
<keyword evidence="4" id="KW-0521">NADP</keyword>
<dbReference type="InterPro" id="IPR036188">
    <property type="entry name" value="FAD/NAD-bd_sf"/>
</dbReference>
<organism evidence="8 9">
    <name type="scientific">Chloropicon primus</name>
    <dbReference type="NCBI Taxonomy" id="1764295"/>
    <lineage>
        <taxon>Eukaryota</taxon>
        <taxon>Viridiplantae</taxon>
        <taxon>Chlorophyta</taxon>
        <taxon>Chloropicophyceae</taxon>
        <taxon>Chloropicales</taxon>
        <taxon>Chloropicaceae</taxon>
        <taxon>Chloropicon</taxon>
    </lineage>
</organism>
<evidence type="ECO:0000256" key="4">
    <source>
        <dbReference type="ARBA" id="ARBA00022857"/>
    </source>
</evidence>
<keyword evidence="3" id="KW-0274">FAD</keyword>
<reference evidence="8 9" key="1">
    <citation type="submission" date="2018-07" db="EMBL/GenBank/DDBJ databases">
        <title>The complete nuclear genome of the prasinophyte Chloropicon primus (CCMP1205).</title>
        <authorList>
            <person name="Pombert J.-F."/>
            <person name="Otis C."/>
            <person name="Turmel M."/>
            <person name="Lemieux C."/>
        </authorList>
    </citation>
    <scope>NUCLEOTIDE SEQUENCE [LARGE SCALE GENOMIC DNA]</scope>
    <source>
        <strain evidence="8 9">CCMP1205</strain>
    </source>
</reference>
<feature type="domain" description="FAD-binding" evidence="7">
    <location>
        <begin position="36"/>
        <end position="173"/>
    </location>
</feature>
<proteinExistence type="predicted"/>
<keyword evidence="9" id="KW-1185">Reference proteome</keyword>
<evidence type="ECO:0000256" key="1">
    <source>
        <dbReference type="ARBA" id="ARBA00001974"/>
    </source>
</evidence>
<evidence type="ECO:0000256" key="6">
    <source>
        <dbReference type="ARBA" id="ARBA00023033"/>
    </source>
</evidence>
<evidence type="ECO:0000313" key="8">
    <source>
        <dbReference type="EMBL" id="QDZ19286.1"/>
    </source>
</evidence>
<evidence type="ECO:0000313" key="9">
    <source>
        <dbReference type="Proteomes" id="UP000316726"/>
    </source>
</evidence>
<sequence>MKGACLRARTGRVGWVARRGGTTTSCCSNTLEGKTAVVVGGGPCGLAAAIVLAKEGYEKVDVIERRESVDFFEPNLAFVFNANERGQALLDHVGAMDALRGRGVGSRQMATSLLYPSGKVKRTKLPSMSPVESFWISRQDFNSMLYEEVERTHSDRIAVHFGSEVTGIHKSEGGLGEDTGHLLLGRV</sequence>
<dbReference type="PANTHER" id="PTHR46028">
    <property type="entry name" value="KYNURENINE 3-MONOOXYGENASE"/>
    <property type="match status" value="1"/>
</dbReference>
<evidence type="ECO:0000256" key="3">
    <source>
        <dbReference type="ARBA" id="ARBA00022827"/>
    </source>
</evidence>
<evidence type="ECO:0000259" key="7">
    <source>
        <dbReference type="Pfam" id="PF01494"/>
    </source>
</evidence>
<keyword evidence="6" id="KW-0503">Monooxygenase</keyword>
<dbReference type="PANTHER" id="PTHR46028:SF2">
    <property type="entry name" value="KYNURENINE 3-MONOOXYGENASE"/>
    <property type="match status" value="1"/>
</dbReference>
<gene>
    <name evidence="8" type="ORF">A3770_02p18040</name>
</gene>
<dbReference type="GO" id="GO:0004502">
    <property type="term" value="F:kynurenine 3-monooxygenase activity"/>
    <property type="evidence" value="ECO:0007669"/>
    <property type="project" value="TreeGrafter"/>
</dbReference>
<dbReference type="InterPro" id="IPR002938">
    <property type="entry name" value="FAD-bd"/>
</dbReference>
<dbReference type="GO" id="GO:0070189">
    <property type="term" value="P:kynurenine metabolic process"/>
    <property type="evidence" value="ECO:0007669"/>
    <property type="project" value="TreeGrafter"/>
</dbReference>
<dbReference type="OrthoDB" id="10053569at2759"/>
<dbReference type="AlphaFoldDB" id="A0A5B8MFS0"/>
<dbReference type="Proteomes" id="UP000316726">
    <property type="component" value="Chromosome 2"/>
</dbReference>